<dbReference type="NCBIfam" id="TIGR01891">
    <property type="entry name" value="amidohydrolases"/>
    <property type="match status" value="1"/>
</dbReference>
<evidence type="ECO:0000259" key="2">
    <source>
        <dbReference type="Pfam" id="PF07687"/>
    </source>
</evidence>
<keyword evidence="4" id="KW-1185">Reference proteome</keyword>
<dbReference type="Gene3D" id="3.40.630.10">
    <property type="entry name" value="Zn peptidases"/>
    <property type="match status" value="1"/>
</dbReference>
<dbReference type="Proteomes" id="UP001500729">
    <property type="component" value="Unassembled WGS sequence"/>
</dbReference>
<dbReference type="SUPFAM" id="SSF53187">
    <property type="entry name" value="Zn-dependent exopeptidases"/>
    <property type="match status" value="2"/>
</dbReference>
<comment type="caution">
    <text evidence="3">The sequence shown here is derived from an EMBL/GenBank/DDBJ whole genome shotgun (WGS) entry which is preliminary data.</text>
</comment>
<proteinExistence type="predicted"/>
<feature type="region of interest" description="Disordered" evidence="1">
    <location>
        <begin position="115"/>
        <end position="154"/>
    </location>
</feature>
<dbReference type="SUPFAM" id="SSF55031">
    <property type="entry name" value="Bacterial exopeptidase dimerisation domain"/>
    <property type="match status" value="1"/>
</dbReference>
<dbReference type="PANTHER" id="PTHR30575">
    <property type="entry name" value="PEPTIDASE M20"/>
    <property type="match status" value="1"/>
</dbReference>
<dbReference type="InterPro" id="IPR036264">
    <property type="entry name" value="Bact_exopeptidase_dim_dom"/>
</dbReference>
<dbReference type="InterPro" id="IPR017439">
    <property type="entry name" value="Amidohydrolase"/>
</dbReference>
<feature type="domain" description="Peptidase M20 dimerisation" evidence="2">
    <location>
        <begin position="261"/>
        <end position="352"/>
    </location>
</feature>
<evidence type="ECO:0000313" key="4">
    <source>
        <dbReference type="Proteomes" id="UP001500729"/>
    </source>
</evidence>
<sequence length="495" mass="51259">MNRSQPLQPDDSYLRSVAESTARAVAAAEPVGSGFDGADPALHRRVESWLDAHGADLVELSRDLHAHPEEGFAEHRSVRQVAELLRRHGFDAEVGVGGLETALRVDVGYGDEAKAGLPGSDSNAGSEAKGRVPGSDAGSGGAASGPAGSAASGGVGVDARTRVPHVAFLAEYDALPGIGHGCGHNIICCSAVGGFLAAASALAAEDGGIPGRVSLIGTPAEEGGGGKEHLARAGVFDDVDAVVMLHPFSHDIAAHPFLGRRQVEVIFHGIAAHASAQPFMGRNALDAVVATYQGVAALRQHMPSTDRVHGIITDGGQRPNIVPERAAALFYLRSSDPGTLRELAGRVEAIASGAAEMTGCGLELRWDQQPAYMPIRHNDALAGRWARHQAERGRTALPRGVVPEHLTGSTDLGNLSYRMPAIHAMIGLEGENLSLHTAEFAAAAGSETGDRAVLDGAYGLASTALDYLGDADLREAAHAEFERAGGAVNVAAYFE</sequence>
<name>A0ABP3NS53_SACER</name>
<dbReference type="InterPro" id="IPR002933">
    <property type="entry name" value="Peptidase_M20"/>
</dbReference>
<dbReference type="Gene3D" id="3.30.70.360">
    <property type="match status" value="1"/>
</dbReference>
<evidence type="ECO:0000256" key="1">
    <source>
        <dbReference type="SAM" id="MobiDB-lite"/>
    </source>
</evidence>
<dbReference type="InterPro" id="IPR011650">
    <property type="entry name" value="Peptidase_M20_dimer"/>
</dbReference>
<evidence type="ECO:0000313" key="3">
    <source>
        <dbReference type="EMBL" id="GAA0548141.1"/>
    </source>
</evidence>
<accession>A0ABP3NS53</accession>
<reference evidence="4" key="1">
    <citation type="journal article" date="2019" name="Int. J. Syst. Evol. Microbiol.">
        <title>The Global Catalogue of Microorganisms (GCM) 10K type strain sequencing project: providing services to taxonomists for standard genome sequencing and annotation.</title>
        <authorList>
            <consortium name="The Broad Institute Genomics Platform"/>
            <consortium name="The Broad Institute Genome Sequencing Center for Infectious Disease"/>
            <person name="Wu L."/>
            <person name="Ma J."/>
        </authorList>
    </citation>
    <scope>NUCLEOTIDE SEQUENCE [LARGE SCALE GENOMIC DNA]</scope>
    <source>
        <strain evidence="4">JCM 10303</strain>
    </source>
</reference>
<dbReference type="InterPro" id="IPR052030">
    <property type="entry name" value="Peptidase_M20/M20A_hydrolases"/>
</dbReference>
<organism evidence="3 4">
    <name type="scientific">Saccharopolyspora erythraea</name>
    <name type="common">Streptomyces erythraeus</name>
    <dbReference type="NCBI Taxonomy" id="1836"/>
    <lineage>
        <taxon>Bacteria</taxon>
        <taxon>Bacillati</taxon>
        <taxon>Actinomycetota</taxon>
        <taxon>Actinomycetes</taxon>
        <taxon>Pseudonocardiales</taxon>
        <taxon>Pseudonocardiaceae</taxon>
        <taxon>Saccharopolyspora</taxon>
    </lineage>
</organism>
<protein>
    <submittedName>
        <fullName evidence="3">M20 family metallopeptidase</fullName>
    </submittedName>
</protein>
<dbReference type="Pfam" id="PF07687">
    <property type="entry name" value="M20_dimer"/>
    <property type="match status" value="1"/>
</dbReference>
<dbReference type="EMBL" id="BAAAGS010000045">
    <property type="protein sequence ID" value="GAA0548141.1"/>
    <property type="molecule type" value="Genomic_DNA"/>
</dbReference>
<dbReference type="Pfam" id="PF01546">
    <property type="entry name" value="Peptidase_M20"/>
    <property type="match status" value="1"/>
</dbReference>
<dbReference type="CDD" id="cd05672">
    <property type="entry name" value="M20_ACY1L2-like"/>
    <property type="match status" value="1"/>
</dbReference>
<dbReference type="PANTHER" id="PTHR30575:SF0">
    <property type="entry name" value="XAA-ARG DIPEPTIDASE"/>
    <property type="match status" value="1"/>
</dbReference>
<gene>
    <name evidence="3" type="ORF">GCM10009533_53570</name>
</gene>